<comment type="caution">
    <text evidence="1">The sequence shown here is derived from an EMBL/GenBank/DDBJ whole genome shotgun (WGS) entry which is preliminary data.</text>
</comment>
<dbReference type="EMBL" id="AHMO02000008">
    <property type="protein sequence ID" value="EQA44047.1"/>
    <property type="molecule type" value="Genomic_DNA"/>
</dbReference>
<evidence type="ECO:0000313" key="1">
    <source>
        <dbReference type="EMBL" id="EQA44047.1"/>
    </source>
</evidence>
<name>T0F956_9LEPT</name>
<protein>
    <submittedName>
        <fullName evidence="1">Uncharacterized protein</fullName>
    </submittedName>
</protein>
<dbReference type="AlphaFoldDB" id="T0F956"/>
<evidence type="ECO:0000313" key="2">
    <source>
        <dbReference type="Proteomes" id="UP000015454"/>
    </source>
</evidence>
<reference evidence="1" key="1">
    <citation type="submission" date="2013-05" db="EMBL/GenBank/DDBJ databases">
        <authorList>
            <person name="Harkins D.M."/>
            <person name="Durkin A.S."/>
            <person name="Brinkac L.M."/>
            <person name="Haft D.H."/>
            <person name="Selengut J.D."/>
            <person name="Sanka R."/>
            <person name="DePew J."/>
            <person name="Purushe J."/>
            <person name="Hartskeerl R.A."/>
            <person name="Ahmed A."/>
            <person name="van der Linden H."/>
            <person name="Goris M.G.A."/>
            <person name="Vinetz J.M."/>
            <person name="Sutton G.G."/>
            <person name="Nierman W.C."/>
            <person name="Fouts D.E."/>
        </authorList>
    </citation>
    <scope>NUCLEOTIDE SEQUENCE [LARGE SCALE GENOMIC DNA]</scope>
    <source>
        <strain evidence="1">5399</strain>
    </source>
</reference>
<keyword evidence="2" id="KW-1185">Reference proteome</keyword>
<sequence length="46" mass="5257">MILEFSNTNLKILFIIDLESKKARNLPVRGIKMESRPISKKNGSIL</sequence>
<dbReference type="Proteomes" id="UP000015454">
    <property type="component" value="Unassembled WGS sequence"/>
</dbReference>
<organism evidence="1 2">
    <name type="scientific">Leptospira broomii serovar Hurstbridge str. 5399</name>
    <dbReference type="NCBI Taxonomy" id="1049789"/>
    <lineage>
        <taxon>Bacteria</taxon>
        <taxon>Pseudomonadati</taxon>
        <taxon>Spirochaetota</taxon>
        <taxon>Spirochaetia</taxon>
        <taxon>Leptospirales</taxon>
        <taxon>Leptospiraceae</taxon>
        <taxon>Leptospira</taxon>
    </lineage>
</organism>
<gene>
    <name evidence="1" type="ORF">LEP1GSC050_3207</name>
</gene>
<accession>T0F956</accession>
<proteinExistence type="predicted"/>